<evidence type="ECO:0000313" key="3">
    <source>
        <dbReference type="EMBL" id="RWR86676.1"/>
    </source>
</evidence>
<sequence>MLRLMPKILALIAVHRQTAASRLTRPCSREQQGSVGGDPTTAFTSPSTLAHTPSFSASLGHLPREDGVGTGVLGTPGTEGVGLQEQLLHRQGLLLLAVTREKKRRLRRRKKATGAELFEAISKHKNTW</sequence>
<evidence type="ECO:0000313" key="4">
    <source>
        <dbReference type="Proteomes" id="UP000283530"/>
    </source>
</evidence>
<proteinExistence type="predicted"/>
<dbReference type="AlphaFoldDB" id="A0A3S3QMB9"/>
<evidence type="ECO:0000256" key="1">
    <source>
        <dbReference type="SAM" id="MobiDB-lite"/>
    </source>
</evidence>
<evidence type="ECO:0000256" key="2">
    <source>
        <dbReference type="SAM" id="SignalP"/>
    </source>
</evidence>
<keyword evidence="2" id="KW-0732">Signal</keyword>
<protein>
    <recommendedName>
        <fullName evidence="5">Secreted protein</fullName>
    </recommendedName>
</protein>
<comment type="caution">
    <text evidence="3">The sequence shown here is derived from an EMBL/GenBank/DDBJ whole genome shotgun (WGS) entry which is preliminary data.</text>
</comment>
<name>A0A3S3QMB9_9MAGN</name>
<gene>
    <name evidence="3" type="ORF">CKAN_01558700</name>
</gene>
<dbReference type="EMBL" id="QPKB01000006">
    <property type="protein sequence ID" value="RWR86676.1"/>
    <property type="molecule type" value="Genomic_DNA"/>
</dbReference>
<reference evidence="3 4" key="1">
    <citation type="journal article" date="2019" name="Nat. Plants">
        <title>Stout camphor tree genome fills gaps in understanding of flowering plant genome evolution.</title>
        <authorList>
            <person name="Chaw S.M."/>
            <person name="Liu Y.C."/>
            <person name="Wu Y.W."/>
            <person name="Wang H.Y."/>
            <person name="Lin C.I."/>
            <person name="Wu C.S."/>
            <person name="Ke H.M."/>
            <person name="Chang L.Y."/>
            <person name="Hsu C.Y."/>
            <person name="Yang H.T."/>
            <person name="Sudianto E."/>
            <person name="Hsu M.H."/>
            <person name="Wu K.P."/>
            <person name="Wang L.N."/>
            <person name="Leebens-Mack J.H."/>
            <person name="Tsai I.J."/>
        </authorList>
    </citation>
    <scope>NUCLEOTIDE SEQUENCE [LARGE SCALE GENOMIC DNA]</scope>
    <source>
        <strain evidence="4">cv. Chaw 1501</strain>
        <tissue evidence="3">Young leaves</tissue>
    </source>
</reference>
<organism evidence="3 4">
    <name type="scientific">Cinnamomum micranthum f. kanehirae</name>
    <dbReference type="NCBI Taxonomy" id="337451"/>
    <lineage>
        <taxon>Eukaryota</taxon>
        <taxon>Viridiplantae</taxon>
        <taxon>Streptophyta</taxon>
        <taxon>Embryophyta</taxon>
        <taxon>Tracheophyta</taxon>
        <taxon>Spermatophyta</taxon>
        <taxon>Magnoliopsida</taxon>
        <taxon>Magnoliidae</taxon>
        <taxon>Laurales</taxon>
        <taxon>Lauraceae</taxon>
        <taxon>Cinnamomum</taxon>
    </lineage>
</organism>
<feature type="chain" id="PRO_5018607979" description="Secreted protein" evidence="2">
    <location>
        <begin position="21"/>
        <end position="128"/>
    </location>
</feature>
<feature type="region of interest" description="Disordered" evidence="1">
    <location>
        <begin position="23"/>
        <end position="44"/>
    </location>
</feature>
<evidence type="ECO:0008006" key="5">
    <source>
        <dbReference type="Google" id="ProtNLM"/>
    </source>
</evidence>
<keyword evidence="4" id="KW-1185">Reference proteome</keyword>
<dbReference type="OrthoDB" id="1749752at2759"/>
<accession>A0A3S3QMB9</accession>
<dbReference type="Proteomes" id="UP000283530">
    <property type="component" value="Unassembled WGS sequence"/>
</dbReference>
<feature type="signal peptide" evidence="2">
    <location>
        <begin position="1"/>
        <end position="20"/>
    </location>
</feature>